<organism evidence="3 4">
    <name type="scientific">Cylindrotheca closterium</name>
    <dbReference type="NCBI Taxonomy" id="2856"/>
    <lineage>
        <taxon>Eukaryota</taxon>
        <taxon>Sar</taxon>
        <taxon>Stramenopiles</taxon>
        <taxon>Ochrophyta</taxon>
        <taxon>Bacillariophyta</taxon>
        <taxon>Bacillariophyceae</taxon>
        <taxon>Bacillariophycidae</taxon>
        <taxon>Bacillariales</taxon>
        <taxon>Bacillariaceae</taxon>
        <taxon>Cylindrotheca</taxon>
    </lineage>
</organism>
<gene>
    <name evidence="3" type="ORF">CYCCA115_LOCUS8712</name>
</gene>
<keyword evidence="1" id="KW-0175">Coiled coil</keyword>
<feature type="region of interest" description="Disordered" evidence="2">
    <location>
        <begin position="312"/>
        <end position="333"/>
    </location>
</feature>
<dbReference type="EMBL" id="CAKOGP040001191">
    <property type="protein sequence ID" value="CAJ1944050.1"/>
    <property type="molecule type" value="Genomic_DNA"/>
</dbReference>
<dbReference type="Proteomes" id="UP001295423">
    <property type="component" value="Unassembled WGS sequence"/>
</dbReference>
<proteinExistence type="predicted"/>
<reference evidence="3" key="1">
    <citation type="submission" date="2023-08" db="EMBL/GenBank/DDBJ databases">
        <authorList>
            <person name="Audoor S."/>
            <person name="Bilcke G."/>
        </authorList>
    </citation>
    <scope>NUCLEOTIDE SEQUENCE</scope>
</reference>
<protein>
    <submittedName>
        <fullName evidence="3">Uncharacterized protein</fullName>
    </submittedName>
</protein>
<accession>A0AAD2CRQ4</accession>
<comment type="caution">
    <text evidence="3">The sequence shown here is derived from an EMBL/GenBank/DDBJ whole genome shotgun (WGS) entry which is preliminary data.</text>
</comment>
<feature type="coiled-coil region" evidence="1">
    <location>
        <begin position="104"/>
        <end position="138"/>
    </location>
</feature>
<evidence type="ECO:0000256" key="2">
    <source>
        <dbReference type="SAM" id="MobiDB-lite"/>
    </source>
</evidence>
<feature type="compositionally biased region" description="Polar residues" evidence="2">
    <location>
        <begin position="370"/>
        <end position="392"/>
    </location>
</feature>
<keyword evidence="4" id="KW-1185">Reference proteome</keyword>
<name>A0AAD2CRQ4_9STRA</name>
<feature type="region of interest" description="Disordered" evidence="2">
    <location>
        <begin position="351"/>
        <end position="407"/>
    </location>
</feature>
<evidence type="ECO:0000313" key="3">
    <source>
        <dbReference type="EMBL" id="CAJ1944050.1"/>
    </source>
</evidence>
<sequence>MTSFSPTYGHLEANIKQYLPDQITSNDYSRCLCRMHNSVTDIQRREFKAVVPKLKAFQDKAGKLLHYTFWQLEDELKKLNSMDEAFRSQKELLEQNQRGFEVRASMVVGQIEEVQKELEQLKQDLNIYKENMAVNQSKIVHCECNLSDNDKQVSAVQGVKHFRPENSHLENSNLFLTQQYLIGHKAGVFSDIFRSWKWDQLQKAARKLQSLGLSTNEQFLAITKHTPAFERKYGYVQTVSNVRVKGGRLDEAKVKFAAMLGLAIEECPVLLSYLKGDSPSPDFGQIEVQAAGYLQPPSGHKQLQSPSTWVANGMLSTPGNNATALTPGRTDGEKSIQDLAKEIESLTAKKRELERQQEISPSKTKRRRVSTSLYHTSPLGQRNLSPSFQNSAGDRDVTITPSLAKRN</sequence>
<evidence type="ECO:0000256" key="1">
    <source>
        <dbReference type="SAM" id="Coils"/>
    </source>
</evidence>
<dbReference type="AlphaFoldDB" id="A0AAD2CRQ4"/>
<feature type="compositionally biased region" description="Polar residues" evidence="2">
    <location>
        <begin position="312"/>
        <end position="324"/>
    </location>
</feature>
<evidence type="ECO:0000313" key="4">
    <source>
        <dbReference type="Proteomes" id="UP001295423"/>
    </source>
</evidence>